<dbReference type="Gene3D" id="4.10.1000.10">
    <property type="entry name" value="Zinc finger, CCCH-type"/>
    <property type="match status" value="1"/>
</dbReference>
<gene>
    <name evidence="6" type="ORF">EYC84_009560</name>
</gene>
<dbReference type="GO" id="GO:0008270">
    <property type="term" value="F:zinc ion binding"/>
    <property type="evidence" value="ECO:0007669"/>
    <property type="project" value="UniProtKB-KW"/>
</dbReference>
<dbReference type="VEuPathDB" id="FungiDB:MFRU_006g02790"/>
<dbReference type="EMBL" id="VICG01000013">
    <property type="protein sequence ID" value="KAA8565719.1"/>
    <property type="molecule type" value="Genomic_DNA"/>
</dbReference>
<keyword evidence="1 4" id="KW-0479">Metal-binding</keyword>
<evidence type="ECO:0000259" key="5">
    <source>
        <dbReference type="PROSITE" id="PS50103"/>
    </source>
</evidence>
<evidence type="ECO:0000256" key="1">
    <source>
        <dbReference type="ARBA" id="ARBA00022723"/>
    </source>
</evidence>
<dbReference type="Pfam" id="PF20150">
    <property type="entry name" value="2EXR"/>
    <property type="match status" value="1"/>
</dbReference>
<evidence type="ECO:0000256" key="2">
    <source>
        <dbReference type="ARBA" id="ARBA00022771"/>
    </source>
</evidence>
<dbReference type="Proteomes" id="UP000322873">
    <property type="component" value="Unassembled WGS sequence"/>
</dbReference>
<keyword evidence="7" id="KW-1185">Reference proteome</keyword>
<evidence type="ECO:0000256" key="4">
    <source>
        <dbReference type="PROSITE-ProRule" id="PRU00723"/>
    </source>
</evidence>
<evidence type="ECO:0000313" key="7">
    <source>
        <dbReference type="Proteomes" id="UP000322873"/>
    </source>
</evidence>
<keyword evidence="2 4" id="KW-0863">Zinc-finger</keyword>
<sequence length="581" mass="65066">MFRILSSTGFIIKLNINVAHRKFLREVADQNNHAARHTPILSATTTEVVSFAPTKVVPVVTAQVAPTKVVSTAPVKIVPVFTAPATPGVVKSQAVRINPGLQRLMDAASTGTDSVVPVVTVPAVRKQACRDFLSVNGCRYKRRCKFTHDHAALAKLKERWAAEKAQKKLEQVRSKQQVNYPKEVLAAKDQNLTINPVVKRDTKVSVAAAPLLKPHPKPLTDEPRPCKAFHSSWGCIKKNCLFTHEVLPPKHPRVPTGPKLISNEPQNTGEFSKATVVKAGNPEMILPFQKSIVWKGNPNLGCASYCDEITWKIFGQSQPSKEQIKACLICLWLTFLATLHLLPGVFERLCPATQNYVRKAKAAFDAEEARPKYDTFPRFSELPCELRIQVWLYAIQRGRTVDVILNQGTIHDERGGPGIFKRKSPPSPFWLINKECEEISMRDEDCTTLFGADYFSPDFDTLHFRDDEKDLHRFASRIRLWDCGRVQSLSMPWYRFHKASCMKTLATDLIEAFPGLTDIKLLLSDSDYHKKDVPKAPRVVEKAELALRKACEGRVGLKKPSVTFAMMAEAEAVKAGVDTKW</sequence>
<keyword evidence="3 4" id="KW-0862">Zinc</keyword>
<feature type="zinc finger region" description="C3H1-type" evidence="4">
    <location>
        <begin position="123"/>
        <end position="151"/>
    </location>
</feature>
<evidence type="ECO:0000313" key="6">
    <source>
        <dbReference type="EMBL" id="KAA8565719.1"/>
    </source>
</evidence>
<protein>
    <recommendedName>
        <fullName evidence="5">C3H1-type domain-containing protein</fullName>
    </recommendedName>
</protein>
<dbReference type="PANTHER" id="PTHR35910:SF6">
    <property type="entry name" value="2EXR DOMAIN-CONTAINING PROTEIN"/>
    <property type="match status" value="1"/>
</dbReference>
<accession>A0A5M9JCU6</accession>
<dbReference type="InterPro" id="IPR045518">
    <property type="entry name" value="2EXR"/>
</dbReference>
<organism evidence="6 7">
    <name type="scientific">Monilinia fructicola</name>
    <name type="common">Brown rot fungus</name>
    <name type="synonym">Ciboria fructicola</name>
    <dbReference type="NCBI Taxonomy" id="38448"/>
    <lineage>
        <taxon>Eukaryota</taxon>
        <taxon>Fungi</taxon>
        <taxon>Dikarya</taxon>
        <taxon>Ascomycota</taxon>
        <taxon>Pezizomycotina</taxon>
        <taxon>Leotiomycetes</taxon>
        <taxon>Helotiales</taxon>
        <taxon>Sclerotiniaceae</taxon>
        <taxon>Monilinia</taxon>
    </lineage>
</organism>
<dbReference type="SUPFAM" id="SSF90229">
    <property type="entry name" value="CCCH zinc finger"/>
    <property type="match status" value="1"/>
</dbReference>
<dbReference type="AlphaFoldDB" id="A0A5M9JCU6"/>
<dbReference type="PROSITE" id="PS50103">
    <property type="entry name" value="ZF_C3H1"/>
    <property type="match status" value="1"/>
</dbReference>
<dbReference type="InterPro" id="IPR000571">
    <property type="entry name" value="Znf_CCCH"/>
</dbReference>
<evidence type="ECO:0000256" key="3">
    <source>
        <dbReference type="ARBA" id="ARBA00022833"/>
    </source>
</evidence>
<comment type="caution">
    <text evidence="6">The sequence shown here is derived from an EMBL/GenBank/DDBJ whole genome shotgun (WGS) entry which is preliminary data.</text>
</comment>
<dbReference type="PANTHER" id="PTHR35910">
    <property type="entry name" value="2EXR DOMAIN-CONTAINING PROTEIN"/>
    <property type="match status" value="1"/>
</dbReference>
<name>A0A5M9JCU6_MONFR</name>
<reference evidence="6 7" key="1">
    <citation type="submission" date="2019-06" db="EMBL/GenBank/DDBJ databases">
        <title>Genome Sequence of the Brown Rot Fungal Pathogen Monilinia fructicola.</title>
        <authorList>
            <person name="De Miccolis Angelini R.M."/>
            <person name="Landi L."/>
            <person name="Abate D."/>
            <person name="Pollastro S."/>
            <person name="Romanazzi G."/>
            <person name="Faretra F."/>
        </authorList>
    </citation>
    <scope>NUCLEOTIDE SEQUENCE [LARGE SCALE GENOMIC DNA]</scope>
    <source>
        <strain evidence="6 7">Mfrc123</strain>
    </source>
</reference>
<feature type="domain" description="C3H1-type" evidence="5">
    <location>
        <begin position="123"/>
        <end position="151"/>
    </location>
</feature>
<dbReference type="InterPro" id="IPR036855">
    <property type="entry name" value="Znf_CCCH_sf"/>
</dbReference>
<proteinExistence type="predicted"/>